<evidence type="ECO:0000256" key="2">
    <source>
        <dbReference type="ARBA" id="ARBA00022598"/>
    </source>
</evidence>
<dbReference type="SUPFAM" id="SSF56801">
    <property type="entry name" value="Acetyl-CoA synthetase-like"/>
    <property type="match status" value="1"/>
</dbReference>
<dbReference type="InterPro" id="IPR042099">
    <property type="entry name" value="ANL_N_sf"/>
</dbReference>
<dbReference type="InterPro" id="IPR000873">
    <property type="entry name" value="AMP-dep_synth/lig_dom"/>
</dbReference>
<comment type="caution">
    <text evidence="7">The sequence shown here is derived from an EMBL/GenBank/DDBJ whole genome shotgun (WGS) entry which is preliminary data.</text>
</comment>
<dbReference type="PANTHER" id="PTHR43107:SF22">
    <property type="entry name" value="VERY LONG-CHAIN ACYL-COA SYNTHETASE"/>
    <property type="match status" value="1"/>
</dbReference>
<keyword evidence="2" id="KW-0436">Ligase</keyword>
<comment type="catalytic activity">
    <reaction evidence="5">
        <text>tetracosanoate + ATP + CoA = tetracosanoyl-CoA + AMP + diphosphate</text>
        <dbReference type="Rhea" id="RHEA:33639"/>
        <dbReference type="ChEBI" id="CHEBI:30616"/>
        <dbReference type="ChEBI" id="CHEBI:31014"/>
        <dbReference type="ChEBI" id="CHEBI:33019"/>
        <dbReference type="ChEBI" id="CHEBI:57287"/>
        <dbReference type="ChEBI" id="CHEBI:65052"/>
        <dbReference type="ChEBI" id="CHEBI:456215"/>
    </reaction>
    <physiologicalReaction direction="left-to-right" evidence="5">
        <dbReference type="Rhea" id="RHEA:33640"/>
    </physiologicalReaction>
</comment>
<dbReference type="Gene3D" id="3.40.50.12780">
    <property type="entry name" value="N-terminal domain of ligase-like"/>
    <property type="match status" value="1"/>
</dbReference>
<accession>A0AAE1AKW6</accession>
<evidence type="ECO:0000256" key="3">
    <source>
        <dbReference type="ARBA" id="ARBA00036527"/>
    </source>
</evidence>
<evidence type="ECO:0000256" key="4">
    <source>
        <dbReference type="ARBA" id="ARBA00041297"/>
    </source>
</evidence>
<keyword evidence="8" id="KW-1185">Reference proteome</keyword>
<dbReference type="InterPro" id="IPR045851">
    <property type="entry name" value="AMP-bd_C_sf"/>
</dbReference>
<dbReference type="GO" id="GO:0005886">
    <property type="term" value="C:plasma membrane"/>
    <property type="evidence" value="ECO:0007669"/>
    <property type="project" value="TreeGrafter"/>
</dbReference>
<feature type="domain" description="AMP-dependent synthetase/ligase" evidence="6">
    <location>
        <begin position="42"/>
        <end position="370"/>
    </location>
</feature>
<dbReference type="PROSITE" id="PS00455">
    <property type="entry name" value="AMP_BINDING"/>
    <property type="match status" value="1"/>
</dbReference>
<gene>
    <name evidence="7" type="ORF">RRG08_004603</name>
</gene>
<dbReference type="EMBL" id="JAWDGP010001658">
    <property type="protein sequence ID" value="KAK3789533.1"/>
    <property type="molecule type" value="Genomic_DNA"/>
</dbReference>
<organism evidence="7 8">
    <name type="scientific">Elysia crispata</name>
    <name type="common">lettuce slug</name>
    <dbReference type="NCBI Taxonomy" id="231223"/>
    <lineage>
        <taxon>Eukaryota</taxon>
        <taxon>Metazoa</taxon>
        <taxon>Spiralia</taxon>
        <taxon>Lophotrochozoa</taxon>
        <taxon>Mollusca</taxon>
        <taxon>Gastropoda</taxon>
        <taxon>Heterobranchia</taxon>
        <taxon>Euthyneura</taxon>
        <taxon>Panpulmonata</taxon>
        <taxon>Sacoglossa</taxon>
        <taxon>Placobranchoidea</taxon>
        <taxon>Plakobranchidae</taxon>
        <taxon>Elysia</taxon>
    </lineage>
</organism>
<evidence type="ECO:0000256" key="5">
    <source>
        <dbReference type="ARBA" id="ARBA00048666"/>
    </source>
</evidence>
<dbReference type="Gene3D" id="3.30.300.30">
    <property type="match status" value="1"/>
</dbReference>
<name>A0AAE1AKW6_9GAST</name>
<dbReference type="InterPro" id="IPR020845">
    <property type="entry name" value="AMP-binding_CS"/>
</dbReference>
<dbReference type="GO" id="GO:0005324">
    <property type="term" value="F:long-chain fatty acid transmembrane transporter activity"/>
    <property type="evidence" value="ECO:0007669"/>
    <property type="project" value="TreeGrafter"/>
</dbReference>
<evidence type="ECO:0000256" key="1">
    <source>
        <dbReference type="ARBA" id="ARBA00006432"/>
    </source>
</evidence>
<evidence type="ECO:0000259" key="6">
    <source>
        <dbReference type="Pfam" id="PF00501"/>
    </source>
</evidence>
<protein>
    <recommendedName>
        <fullName evidence="4">Long-chain-fatty-acid--CoA ligase</fullName>
    </recommendedName>
</protein>
<dbReference type="GO" id="GO:0005789">
    <property type="term" value="C:endoplasmic reticulum membrane"/>
    <property type="evidence" value="ECO:0007669"/>
    <property type="project" value="TreeGrafter"/>
</dbReference>
<evidence type="ECO:0000313" key="7">
    <source>
        <dbReference type="EMBL" id="KAK3789533.1"/>
    </source>
</evidence>
<proteinExistence type="inferred from homology"/>
<sequence>MEDDRVEALFAGVEYDIMELRMREPLMQRLMHEMKTHLVDKFEELVAKQPKKPFLIYDDMIYTYKAVDDMACRVANIARSWGLKAGDCVAIMIQNEPSFVYTFLGLQKLGIVVALVNHNLTAHSLVHSISAVDSKALIVGSGIELLDAVIDVLPNLGKLPVYVQGVSQQNLPVGLTSFDDLMRDAFPLAFSPSVRSGVTLTDTCCFIFTSGTTGNPKPVYITHSKCLRNSFFPAFLINHNRDDVMYGVLPFYHSSGLFLGIGATLLAGSCLALRIKFSARHFWTDCRKYKVTTFAYIGELLRYLVLQPKSELDGVHNIRAAIGGGLRIDIWNEVKERFKIPRIAEFYGATEAYSALNSFTEKPGAVGRLSPLLRKFDPDKKMLVRYDVETAAPIRNEKGRCIPVKVGEPGLLISKVPDDLLNKKLYKAHSKETEKKFIWDVFVPGDVYMNYGDSFVLDKEYFVYFHDRLGDTFRWKGENVSTKEAGDKIGLLPFIEDVSVYGIPMPGHDGKAGMAAISLSPNARLDNKELQEMYAHVFKELPSYARPLFIRHIPMQILTGTFKNKKGDLAKEGYDLDIVKDPLYFLDHENKAYSPLTKVKLVKFMKSKL</sequence>
<dbReference type="PANTHER" id="PTHR43107">
    <property type="entry name" value="LONG-CHAIN FATTY ACID TRANSPORT PROTEIN"/>
    <property type="match status" value="1"/>
</dbReference>
<dbReference type="Pfam" id="PF00501">
    <property type="entry name" value="AMP-binding"/>
    <property type="match status" value="1"/>
</dbReference>
<dbReference type="Proteomes" id="UP001283361">
    <property type="component" value="Unassembled WGS sequence"/>
</dbReference>
<comment type="similarity">
    <text evidence="1">Belongs to the ATP-dependent AMP-binding enzyme family.</text>
</comment>
<evidence type="ECO:0000313" key="8">
    <source>
        <dbReference type="Proteomes" id="UP001283361"/>
    </source>
</evidence>
<reference evidence="7" key="1">
    <citation type="journal article" date="2023" name="G3 (Bethesda)">
        <title>A reference genome for the long-term kleptoplast-retaining sea slug Elysia crispata morphotype clarki.</title>
        <authorList>
            <person name="Eastman K.E."/>
            <person name="Pendleton A.L."/>
            <person name="Shaikh M.A."/>
            <person name="Suttiyut T."/>
            <person name="Ogas R."/>
            <person name="Tomko P."/>
            <person name="Gavelis G."/>
            <person name="Widhalm J.R."/>
            <person name="Wisecaver J.H."/>
        </authorList>
    </citation>
    <scope>NUCLEOTIDE SEQUENCE</scope>
    <source>
        <strain evidence="7">ECLA1</strain>
    </source>
</reference>
<dbReference type="AlphaFoldDB" id="A0AAE1AKW6"/>
<dbReference type="GO" id="GO:0004467">
    <property type="term" value="F:long-chain fatty acid-CoA ligase activity"/>
    <property type="evidence" value="ECO:0007669"/>
    <property type="project" value="TreeGrafter"/>
</dbReference>
<dbReference type="GO" id="GO:0044539">
    <property type="term" value="P:long-chain fatty acid import into cell"/>
    <property type="evidence" value="ECO:0007669"/>
    <property type="project" value="TreeGrafter"/>
</dbReference>
<comment type="catalytic activity">
    <reaction evidence="3">
        <text>a very long-chain fatty acid + ATP + CoA = a very long-chain fatty acyl-CoA + AMP + diphosphate</text>
        <dbReference type="Rhea" id="RHEA:54536"/>
        <dbReference type="ChEBI" id="CHEBI:30616"/>
        <dbReference type="ChEBI" id="CHEBI:33019"/>
        <dbReference type="ChEBI" id="CHEBI:57287"/>
        <dbReference type="ChEBI" id="CHEBI:58950"/>
        <dbReference type="ChEBI" id="CHEBI:138261"/>
        <dbReference type="ChEBI" id="CHEBI:456215"/>
    </reaction>
    <physiologicalReaction direction="left-to-right" evidence="3">
        <dbReference type="Rhea" id="RHEA:54537"/>
    </physiologicalReaction>
</comment>